<dbReference type="PANTHER" id="PTHR33516:SF2">
    <property type="entry name" value="LEXA REPRESSOR-RELATED"/>
    <property type="match status" value="1"/>
</dbReference>
<dbReference type="GO" id="GO:0045892">
    <property type="term" value="P:negative regulation of DNA-templated transcription"/>
    <property type="evidence" value="ECO:0007669"/>
    <property type="project" value="InterPro"/>
</dbReference>
<evidence type="ECO:0000256" key="11">
    <source>
        <dbReference type="ARBA" id="ARBA00023236"/>
    </source>
</evidence>
<evidence type="ECO:0000256" key="10">
    <source>
        <dbReference type="ARBA" id="ARBA00023204"/>
    </source>
</evidence>
<dbReference type="PRINTS" id="PR00726">
    <property type="entry name" value="LEXASERPTASE"/>
</dbReference>
<dbReference type="Pfam" id="PF01726">
    <property type="entry name" value="LexA_DNA_bind"/>
    <property type="match status" value="1"/>
</dbReference>
<dbReference type="SUPFAM" id="SSF51306">
    <property type="entry name" value="LexA/Signal peptidase"/>
    <property type="match status" value="1"/>
</dbReference>
<feature type="non-terminal residue" evidence="14">
    <location>
        <position position="1"/>
    </location>
</feature>
<dbReference type="GO" id="GO:0003677">
    <property type="term" value="F:DNA binding"/>
    <property type="evidence" value="ECO:0007669"/>
    <property type="project" value="UniProtKB-KW"/>
</dbReference>
<dbReference type="PANTHER" id="PTHR33516">
    <property type="entry name" value="LEXA REPRESSOR"/>
    <property type="match status" value="1"/>
</dbReference>
<dbReference type="GO" id="GO:0006508">
    <property type="term" value="P:proteolysis"/>
    <property type="evidence" value="ECO:0007669"/>
    <property type="project" value="InterPro"/>
</dbReference>
<comment type="caution">
    <text evidence="14">The sequence shown here is derived from an EMBL/GenBank/DDBJ whole genome shotgun (WGS) entry which is preliminary data.</text>
</comment>
<evidence type="ECO:0008006" key="15">
    <source>
        <dbReference type="Google" id="ProtNLM"/>
    </source>
</evidence>
<dbReference type="CDD" id="cd06529">
    <property type="entry name" value="S24_LexA-like"/>
    <property type="match status" value="1"/>
</dbReference>
<keyword evidence="9" id="KW-0804">Transcription</keyword>
<keyword evidence="3" id="KW-0235">DNA replication</keyword>
<feature type="domain" description="Peptidase S24/S26A/S26B/S26C" evidence="12">
    <location>
        <begin position="57"/>
        <end position="172"/>
    </location>
</feature>
<evidence type="ECO:0000256" key="1">
    <source>
        <dbReference type="ARBA" id="ARBA00007484"/>
    </source>
</evidence>
<evidence type="ECO:0000256" key="8">
    <source>
        <dbReference type="ARBA" id="ARBA00023125"/>
    </source>
</evidence>
<accession>X0SPI0</accession>
<keyword evidence="10" id="KW-0234">DNA repair</keyword>
<dbReference type="NCBIfam" id="TIGR00498">
    <property type="entry name" value="lexA"/>
    <property type="match status" value="1"/>
</dbReference>
<keyword evidence="2" id="KW-0678">Repressor</keyword>
<evidence type="ECO:0000256" key="7">
    <source>
        <dbReference type="ARBA" id="ARBA00023015"/>
    </source>
</evidence>
<dbReference type="GO" id="GO:0009432">
    <property type="term" value="P:SOS response"/>
    <property type="evidence" value="ECO:0007669"/>
    <property type="project" value="UniProtKB-KW"/>
</dbReference>
<dbReference type="AlphaFoldDB" id="X0SPI0"/>
<evidence type="ECO:0000256" key="5">
    <source>
        <dbReference type="ARBA" id="ARBA00022801"/>
    </source>
</evidence>
<dbReference type="InterPro" id="IPR036286">
    <property type="entry name" value="LexA/Signal_pep-like_sf"/>
</dbReference>
<evidence type="ECO:0000256" key="2">
    <source>
        <dbReference type="ARBA" id="ARBA00022491"/>
    </source>
</evidence>
<reference evidence="14" key="1">
    <citation type="journal article" date="2014" name="Front. Microbiol.">
        <title>High frequency of phylogenetically diverse reductive dehalogenase-homologous genes in deep subseafloor sedimentary metagenomes.</title>
        <authorList>
            <person name="Kawai M."/>
            <person name="Futagami T."/>
            <person name="Toyoda A."/>
            <person name="Takaki Y."/>
            <person name="Nishi S."/>
            <person name="Hori S."/>
            <person name="Arai W."/>
            <person name="Tsubouchi T."/>
            <person name="Morono Y."/>
            <person name="Uchiyama I."/>
            <person name="Ito T."/>
            <person name="Fujiyama A."/>
            <person name="Inagaki F."/>
            <person name="Takami H."/>
        </authorList>
    </citation>
    <scope>NUCLEOTIDE SEQUENCE</scope>
    <source>
        <strain evidence="14">Expedition CK06-06</strain>
    </source>
</reference>
<protein>
    <recommendedName>
        <fullName evidence="15">Peptidase S24/S26A/S26B/S26C domain-containing protein</fullName>
    </recommendedName>
</protein>
<evidence type="ECO:0000256" key="6">
    <source>
        <dbReference type="ARBA" id="ARBA00022813"/>
    </source>
</evidence>
<keyword evidence="5" id="KW-0378">Hydrolase</keyword>
<dbReference type="SUPFAM" id="SSF46785">
    <property type="entry name" value="Winged helix' DNA-binding domain"/>
    <property type="match status" value="1"/>
</dbReference>
<feature type="domain" description="LexA repressor DNA-binding" evidence="13">
    <location>
        <begin position="1"/>
        <end position="42"/>
    </location>
</feature>
<dbReference type="GO" id="GO:0006281">
    <property type="term" value="P:DNA repair"/>
    <property type="evidence" value="ECO:0007669"/>
    <property type="project" value="UniProtKB-KW"/>
</dbReference>
<keyword evidence="7" id="KW-0805">Transcription regulation</keyword>
<dbReference type="InterPro" id="IPR006197">
    <property type="entry name" value="Peptidase_S24_LexA"/>
</dbReference>
<evidence type="ECO:0000256" key="4">
    <source>
        <dbReference type="ARBA" id="ARBA00022763"/>
    </source>
</evidence>
<dbReference type="InterPro" id="IPR036388">
    <property type="entry name" value="WH-like_DNA-bd_sf"/>
</dbReference>
<dbReference type="InterPro" id="IPR006200">
    <property type="entry name" value="LexA"/>
</dbReference>
<dbReference type="InterPro" id="IPR006199">
    <property type="entry name" value="LexA_DNA-bd_dom"/>
</dbReference>
<evidence type="ECO:0000256" key="3">
    <source>
        <dbReference type="ARBA" id="ARBA00022705"/>
    </source>
</evidence>
<dbReference type="EMBL" id="BARS01008317">
    <property type="protein sequence ID" value="GAF77031.1"/>
    <property type="molecule type" value="Genomic_DNA"/>
</dbReference>
<comment type="similarity">
    <text evidence="1">Belongs to the peptidase S24 family.</text>
</comment>
<name>X0SPI0_9ZZZZ</name>
<organism evidence="14">
    <name type="scientific">marine sediment metagenome</name>
    <dbReference type="NCBI Taxonomy" id="412755"/>
    <lineage>
        <taxon>unclassified sequences</taxon>
        <taxon>metagenomes</taxon>
        <taxon>ecological metagenomes</taxon>
    </lineage>
</organism>
<keyword evidence="11" id="KW-0742">SOS response</keyword>
<evidence type="ECO:0000259" key="12">
    <source>
        <dbReference type="Pfam" id="PF00717"/>
    </source>
</evidence>
<keyword evidence="6" id="KW-0068">Autocatalytic cleavage</keyword>
<evidence type="ECO:0000256" key="9">
    <source>
        <dbReference type="ARBA" id="ARBA00023163"/>
    </source>
</evidence>
<sequence length="178" mass="19868">GYSPTIRRLGEILNIVNPSAVFKHILSLEKKGYLERMRGEVRLTGLPAFLENQTRVPLVGIVPAGQPKEVFDVSGEAVNVPDWMVGRKKGNIFCIHVDGKSMVDAYIDDGDWVLVERTNSANSGEMVVTLLNDGSVTLKRLKIKGENIFLIPENPEFEPIKVRELKILGRVIGVLRKY</sequence>
<dbReference type="GO" id="GO:0004252">
    <property type="term" value="F:serine-type endopeptidase activity"/>
    <property type="evidence" value="ECO:0007669"/>
    <property type="project" value="InterPro"/>
</dbReference>
<proteinExistence type="inferred from homology"/>
<dbReference type="GO" id="GO:0006260">
    <property type="term" value="P:DNA replication"/>
    <property type="evidence" value="ECO:0007669"/>
    <property type="project" value="UniProtKB-KW"/>
</dbReference>
<dbReference type="Gene3D" id="2.10.109.10">
    <property type="entry name" value="Umud Fragment, subunit A"/>
    <property type="match status" value="1"/>
</dbReference>
<gene>
    <name evidence="14" type="ORF">S01H1_15884</name>
</gene>
<keyword evidence="8" id="KW-0238">DNA-binding</keyword>
<dbReference type="Pfam" id="PF00717">
    <property type="entry name" value="Peptidase_S24"/>
    <property type="match status" value="1"/>
</dbReference>
<dbReference type="InterPro" id="IPR039418">
    <property type="entry name" value="LexA-like"/>
</dbReference>
<dbReference type="Gene3D" id="1.10.10.10">
    <property type="entry name" value="Winged helix-like DNA-binding domain superfamily/Winged helix DNA-binding domain"/>
    <property type="match status" value="1"/>
</dbReference>
<dbReference type="InterPro" id="IPR036390">
    <property type="entry name" value="WH_DNA-bd_sf"/>
</dbReference>
<dbReference type="InterPro" id="IPR015927">
    <property type="entry name" value="Peptidase_S24_S26A/B/C"/>
</dbReference>
<evidence type="ECO:0000259" key="13">
    <source>
        <dbReference type="Pfam" id="PF01726"/>
    </source>
</evidence>
<dbReference type="InterPro" id="IPR050077">
    <property type="entry name" value="LexA_repressor"/>
</dbReference>
<keyword evidence="4" id="KW-0227">DNA damage</keyword>
<evidence type="ECO:0000313" key="14">
    <source>
        <dbReference type="EMBL" id="GAF77031.1"/>
    </source>
</evidence>